<dbReference type="GO" id="GO:0004450">
    <property type="term" value="F:isocitrate dehydrogenase (NADP+) activity"/>
    <property type="evidence" value="ECO:0007669"/>
    <property type="project" value="InterPro"/>
</dbReference>
<dbReference type="AlphaFoldDB" id="A0A974DN91"/>
<evidence type="ECO:0000259" key="10">
    <source>
        <dbReference type="Pfam" id="PF00180"/>
    </source>
</evidence>
<evidence type="ECO:0000256" key="4">
    <source>
        <dbReference type="ARBA" id="ARBA00022435"/>
    </source>
</evidence>
<gene>
    <name evidence="11" type="ORF">XELAEV_18012152mg</name>
</gene>
<dbReference type="PANTHER" id="PTHR11822:SF21">
    <property type="entry name" value="ISOCITRATE DEHYDROGENASE [NADP], MITOCHONDRIAL"/>
    <property type="match status" value="1"/>
</dbReference>
<evidence type="ECO:0000256" key="6">
    <source>
        <dbReference type="ARBA" id="ARBA00022723"/>
    </source>
</evidence>
<evidence type="ECO:0000256" key="7">
    <source>
        <dbReference type="ARBA" id="ARBA00022842"/>
    </source>
</evidence>
<keyword evidence="8" id="KW-0560">Oxidoreductase</keyword>
<dbReference type="Gene3D" id="3.40.718.10">
    <property type="entry name" value="Isopropylmalate Dehydrogenase"/>
    <property type="match status" value="1"/>
</dbReference>
<feature type="domain" description="Isopropylmalate dehydrogenase-like" evidence="10">
    <location>
        <begin position="5"/>
        <end position="153"/>
    </location>
</feature>
<keyword evidence="5" id="KW-0816">Tricarboxylic acid cycle</keyword>
<dbReference type="Pfam" id="PF00180">
    <property type="entry name" value="Iso_dh"/>
    <property type="match status" value="1"/>
</dbReference>
<evidence type="ECO:0000256" key="9">
    <source>
        <dbReference type="ARBA" id="ARBA00023211"/>
    </source>
</evidence>
<accession>A0A974DN91</accession>
<dbReference type="EMBL" id="CM004468">
    <property type="protein sequence ID" value="OCT94480.1"/>
    <property type="molecule type" value="Genomic_DNA"/>
</dbReference>
<protein>
    <recommendedName>
        <fullName evidence="10">Isopropylmalate dehydrogenase-like domain-containing protein</fullName>
    </recommendedName>
</protein>
<evidence type="ECO:0000256" key="1">
    <source>
        <dbReference type="ARBA" id="ARBA00001936"/>
    </source>
</evidence>
<sequence>MIWNRDATDDQVTVDAAEAIKKYNVGIKCATITPGNKRLEEFNLKQMWKSLNGSIRNIPGGTVFREAIICKKIPKLVSVWIKPIIVGRHAYGDQYRATDFVVPGPGNVEISFTPKDGWEAIKCVIHNFALGMYNIDQSMRDFAHSSFQMALSKAGPCI</sequence>
<evidence type="ECO:0000256" key="8">
    <source>
        <dbReference type="ARBA" id="ARBA00023002"/>
    </source>
</evidence>
<dbReference type="GO" id="GO:0005777">
    <property type="term" value="C:peroxisome"/>
    <property type="evidence" value="ECO:0007669"/>
    <property type="project" value="TreeGrafter"/>
</dbReference>
<dbReference type="PANTHER" id="PTHR11822">
    <property type="entry name" value="NADP-SPECIFIC ISOCITRATE DEHYDROGENASE"/>
    <property type="match status" value="1"/>
</dbReference>
<evidence type="ECO:0000256" key="2">
    <source>
        <dbReference type="ARBA" id="ARBA00001946"/>
    </source>
</evidence>
<organism evidence="11 12">
    <name type="scientific">Xenopus laevis</name>
    <name type="common">African clawed frog</name>
    <dbReference type="NCBI Taxonomy" id="8355"/>
    <lineage>
        <taxon>Eukaryota</taxon>
        <taxon>Metazoa</taxon>
        <taxon>Chordata</taxon>
        <taxon>Craniata</taxon>
        <taxon>Vertebrata</taxon>
        <taxon>Euteleostomi</taxon>
        <taxon>Amphibia</taxon>
        <taxon>Batrachia</taxon>
        <taxon>Anura</taxon>
        <taxon>Pipoidea</taxon>
        <taxon>Pipidae</taxon>
        <taxon>Xenopodinae</taxon>
        <taxon>Xenopus</taxon>
        <taxon>Xenopus</taxon>
    </lineage>
</organism>
<comment type="cofactor">
    <cofactor evidence="1">
        <name>Mn(2+)</name>
        <dbReference type="ChEBI" id="CHEBI:29035"/>
    </cofactor>
</comment>
<reference evidence="12" key="1">
    <citation type="journal article" date="2016" name="Nature">
        <title>Genome evolution in the allotetraploid frog Xenopus laevis.</title>
        <authorList>
            <person name="Session A.M."/>
            <person name="Uno Y."/>
            <person name="Kwon T."/>
            <person name="Chapman J.A."/>
            <person name="Toyoda A."/>
            <person name="Takahashi S."/>
            <person name="Fukui A."/>
            <person name="Hikosaka A."/>
            <person name="Suzuki A."/>
            <person name="Kondo M."/>
            <person name="van Heeringen S.J."/>
            <person name="Quigley I."/>
            <person name="Heinz S."/>
            <person name="Ogino H."/>
            <person name="Ochi H."/>
            <person name="Hellsten U."/>
            <person name="Lyons J.B."/>
            <person name="Simakov O."/>
            <person name="Putnam N."/>
            <person name="Stites J."/>
            <person name="Kuroki Y."/>
            <person name="Tanaka T."/>
            <person name="Michiue T."/>
            <person name="Watanabe M."/>
            <person name="Bogdanovic O."/>
            <person name="Lister R."/>
            <person name="Georgiou G."/>
            <person name="Paranjpe S.S."/>
            <person name="van Kruijsbergen I."/>
            <person name="Shu S."/>
            <person name="Carlson J."/>
            <person name="Kinoshita T."/>
            <person name="Ohta Y."/>
            <person name="Mawaribuchi S."/>
            <person name="Jenkins J."/>
            <person name="Grimwood J."/>
            <person name="Schmutz J."/>
            <person name="Mitros T."/>
            <person name="Mozaffari S.V."/>
            <person name="Suzuki Y."/>
            <person name="Haramoto Y."/>
            <person name="Yamamoto T.S."/>
            <person name="Takagi C."/>
            <person name="Heald R."/>
            <person name="Miller K."/>
            <person name="Haudenschild C."/>
            <person name="Kitzman J."/>
            <person name="Nakayama T."/>
            <person name="Izutsu Y."/>
            <person name="Robert J."/>
            <person name="Fortriede J."/>
            <person name="Burns K."/>
            <person name="Lotay V."/>
            <person name="Karimi K."/>
            <person name="Yasuoka Y."/>
            <person name="Dichmann D.S."/>
            <person name="Flajnik M.F."/>
            <person name="Houston D.W."/>
            <person name="Shendure J."/>
            <person name="DuPasquier L."/>
            <person name="Vize P.D."/>
            <person name="Zorn A.M."/>
            <person name="Ito M."/>
            <person name="Marcotte E.M."/>
            <person name="Wallingford J.B."/>
            <person name="Ito Y."/>
            <person name="Asashima M."/>
            <person name="Ueno N."/>
            <person name="Matsuda Y."/>
            <person name="Veenstra G.J."/>
            <person name="Fujiyama A."/>
            <person name="Harland R.M."/>
            <person name="Taira M."/>
            <person name="Rokhsar D.S."/>
        </authorList>
    </citation>
    <scope>NUCLEOTIDE SEQUENCE [LARGE SCALE GENOMIC DNA]</scope>
    <source>
        <strain evidence="12">J</strain>
    </source>
</reference>
<dbReference type="Proteomes" id="UP000694892">
    <property type="component" value="Chromosome 2L"/>
</dbReference>
<keyword evidence="9" id="KW-0464">Manganese</keyword>
<name>A0A974DN91_XENLA</name>
<dbReference type="OMA" id="CHAFGDQ"/>
<proteinExistence type="inferred from homology"/>
<dbReference type="GO" id="GO:0046872">
    <property type="term" value="F:metal ion binding"/>
    <property type="evidence" value="ECO:0007669"/>
    <property type="project" value="UniProtKB-KW"/>
</dbReference>
<keyword evidence="6" id="KW-0479">Metal-binding</keyword>
<dbReference type="GO" id="GO:0006102">
    <property type="term" value="P:isocitrate metabolic process"/>
    <property type="evidence" value="ECO:0007669"/>
    <property type="project" value="InterPro"/>
</dbReference>
<dbReference type="SUPFAM" id="SSF53659">
    <property type="entry name" value="Isocitrate/Isopropylmalate dehydrogenase-like"/>
    <property type="match status" value="1"/>
</dbReference>
<dbReference type="GO" id="GO:0006739">
    <property type="term" value="P:NADP+ metabolic process"/>
    <property type="evidence" value="ECO:0007669"/>
    <property type="project" value="TreeGrafter"/>
</dbReference>
<comment type="cofactor">
    <cofactor evidence="2">
        <name>Mg(2+)</name>
        <dbReference type="ChEBI" id="CHEBI:18420"/>
    </cofactor>
</comment>
<dbReference type="InterPro" id="IPR004790">
    <property type="entry name" value="Isocitrate_DH_NADP"/>
</dbReference>
<evidence type="ECO:0000256" key="5">
    <source>
        <dbReference type="ARBA" id="ARBA00022532"/>
    </source>
</evidence>
<dbReference type="GO" id="GO:0005829">
    <property type="term" value="C:cytosol"/>
    <property type="evidence" value="ECO:0007669"/>
    <property type="project" value="TreeGrafter"/>
</dbReference>
<evidence type="ECO:0000256" key="3">
    <source>
        <dbReference type="ARBA" id="ARBA00007769"/>
    </source>
</evidence>
<dbReference type="GO" id="GO:0005739">
    <property type="term" value="C:mitochondrion"/>
    <property type="evidence" value="ECO:0007669"/>
    <property type="project" value="TreeGrafter"/>
</dbReference>
<keyword evidence="4" id="KW-0329">Glyoxylate bypass</keyword>
<dbReference type="GO" id="GO:0006097">
    <property type="term" value="P:glyoxylate cycle"/>
    <property type="evidence" value="ECO:0007669"/>
    <property type="project" value="UniProtKB-KW"/>
</dbReference>
<dbReference type="GO" id="GO:0006099">
    <property type="term" value="P:tricarboxylic acid cycle"/>
    <property type="evidence" value="ECO:0007669"/>
    <property type="project" value="UniProtKB-KW"/>
</dbReference>
<keyword evidence="7" id="KW-0460">Magnesium</keyword>
<dbReference type="InterPro" id="IPR024084">
    <property type="entry name" value="IsoPropMal-DH-like_dom"/>
</dbReference>
<evidence type="ECO:0000313" key="11">
    <source>
        <dbReference type="EMBL" id="OCT94480.1"/>
    </source>
</evidence>
<evidence type="ECO:0000313" key="12">
    <source>
        <dbReference type="Proteomes" id="UP000694892"/>
    </source>
</evidence>
<comment type="similarity">
    <text evidence="3">Belongs to the isocitrate and isopropylmalate dehydrogenases family.</text>
</comment>